<reference evidence="1" key="1">
    <citation type="submission" date="2014-11" db="EMBL/GenBank/DDBJ databases">
        <authorList>
            <person name="Amaro Gonzalez C."/>
        </authorList>
    </citation>
    <scope>NUCLEOTIDE SEQUENCE</scope>
</reference>
<proteinExistence type="predicted"/>
<protein>
    <submittedName>
        <fullName evidence="1">Uncharacterized protein</fullName>
    </submittedName>
</protein>
<name>A0A0E9UNH6_ANGAN</name>
<evidence type="ECO:0000313" key="1">
    <source>
        <dbReference type="EMBL" id="JAH66760.1"/>
    </source>
</evidence>
<accession>A0A0E9UNH6</accession>
<organism evidence="1">
    <name type="scientific">Anguilla anguilla</name>
    <name type="common">European freshwater eel</name>
    <name type="synonym">Muraena anguilla</name>
    <dbReference type="NCBI Taxonomy" id="7936"/>
    <lineage>
        <taxon>Eukaryota</taxon>
        <taxon>Metazoa</taxon>
        <taxon>Chordata</taxon>
        <taxon>Craniata</taxon>
        <taxon>Vertebrata</taxon>
        <taxon>Euteleostomi</taxon>
        <taxon>Actinopterygii</taxon>
        <taxon>Neopterygii</taxon>
        <taxon>Teleostei</taxon>
        <taxon>Anguilliformes</taxon>
        <taxon>Anguillidae</taxon>
        <taxon>Anguilla</taxon>
    </lineage>
</organism>
<dbReference type="EMBL" id="GBXM01041817">
    <property type="protein sequence ID" value="JAH66760.1"/>
    <property type="molecule type" value="Transcribed_RNA"/>
</dbReference>
<dbReference type="AlphaFoldDB" id="A0A0E9UNH6"/>
<reference evidence="1" key="2">
    <citation type="journal article" date="2015" name="Fish Shellfish Immunol.">
        <title>Early steps in the European eel (Anguilla anguilla)-Vibrio vulnificus interaction in the gills: Role of the RtxA13 toxin.</title>
        <authorList>
            <person name="Callol A."/>
            <person name="Pajuelo D."/>
            <person name="Ebbesson L."/>
            <person name="Teles M."/>
            <person name="MacKenzie S."/>
            <person name="Amaro C."/>
        </authorList>
    </citation>
    <scope>NUCLEOTIDE SEQUENCE</scope>
</reference>
<sequence>MSPQHVLKSQVQIFKKGGPLFFNDTSEHTGTHSESESFLVSVHRRSNTADLN</sequence>